<gene>
    <name evidence="2" type="ORF">Ani05nite_05020</name>
</gene>
<evidence type="ECO:0000313" key="3">
    <source>
        <dbReference type="Proteomes" id="UP000647172"/>
    </source>
</evidence>
<name>A0A919MM22_9ACTN</name>
<reference evidence="2" key="1">
    <citation type="submission" date="2021-01" db="EMBL/GenBank/DDBJ databases">
        <title>Whole genome shotgun sequence of Actinoplanes nipponensis NBRC 14063.</title>
        <authorList>
            <person name="Komaki H."/>
            <person name="Tamura T."/>
        </authorList>
    </citation>
    <scope>NUCLEOTIDE SEQUENCE</scope>
    <source>
        <strain evidence="2">NBRC 14063</strain>
    </source>
</reference>
<protein>
    <submittedName>
        <fullName evidence="2">Uncharacterized protein</fullName>
    </submittedName>
</protein>
<organism evidence="2 3">
    <name type="scientific">Actinoplanes nipponensis</name>
    <dbReference type="NCBI Taxonomy" id="135950"/>
    <lineage>
        <taxon>Bacteria</taxon>
        <taxon>Bacillati</taxon>
        <taxon>Actinomycetota</taxon>
        <taxon>Actinomycetes</taxon>
        <taxon>Micromonosporales</taxon>
        <taxon>Micromonosporaceae</taxon>
        <taxon>Actinoplanes</taxon>
    </lineage>
</organism>
<evidence type="ECO:0000313" key="2">
    <source>
        <dbReference type="EMBL" id="GIE46968.1"/>
    </source>
</evidence>
<keyword evidence="3" id="KW-1185">Reference proteome</keyword>
<sequence length="58" mass="6479">MWTNWRRPSGFPVTSAAVPGQPGGGRVGDLGDIGVHFWLRFGEPDWLPEIVERFGLTR</sequence>
<dbReference type="EMBL" id="BOMQ01000008">
    <property type="protein sequence ID" value="GIE46968.1"/>
    <property type="molecule type" value="Genomic_DNA"/>
</dbReference>
<comment type="caution">
    <text evidence="2">The sequence shown here is derived from an EMBL/GenBank/DDBJ whole genome shotgun (WGS) entry which is preliminary data.</text>
</comment>
<evidence type="ECO:0000256" key="1">
    <source>
        <dbReference type="SAM" id="MobiDB-lite"/>
    </source>
</evidence>
<dbReference type="AlphaFoldDB" id="A0A919MM22"/>
<dbReference type="RefSeq" id="WP_203763960.1">
    <property type="nucleotide sequence ID" value="NZ_BAAAYJ010000088.1"/>
</dbReference>
<accession>A0A919MM22</accession>
<feature type="region of interest" description="Disordered" evidence="1">
    <location>
        <begin position="1"/>
        <end position="25"/>
    </location>
</feature>
<dbReference type="Proteomes" id="UP000647172">
    <property type="component" value="Unassembled WGS sequence"/>
</dbReference>
<proteinExistence type="predicted"/>